<dbReference type="Pfam" id="PF13682">
    <property type="entry name" value="CZB"/>
    <property type="match status" value="1"/>
</dbReference>
<keyword evidence="1" id="KW-0145">Chemotaxis</keyword>
<evidence type="ECO:0000256" key="2">
    <source>
        <dbReference type="ARBA" id="ARBA00029447"/>
    </source>
</evidence>
<protein>
    <submittedName>
        <fullName evidence="8">Sensory transducer protein (Modular protein)</fullName>
    </submittedName>
</protein>
<evidence type="ECO:0000259" key="6">
    <source>
        <dbReference type="PROSITE" id="PS50111"/>
    </source>
</evidence>
<feature type="domain" description="Methyl-accepting transducer" evidence="6">
    <location>
        <begin position="388"/>
        <end position="617"/>
    </location>
</feature>
<dbReference type="Gene3D" id="1.20.120.30">
    <property type="entry name" value="Aspartate receptor, ligand-binding domain"/>
    <property type="match status" value="1"/>
</dbReference>
<gene>
    <name evidence="8" type="ORF">PATL70BA_3081</name>
</gene>
<keyword evidence="5" id="KW-0812">Transmembrane</keyword>
<dbReference type="PANTHER" id="PTHR43531">
    <property type="entry name" value="PROTEIN ICFG"/>
    <property type="match status" value="1"/>
</dbReference>
<dbReference type="SMART" id="SM00304">
    <property type="entry name" value="HAMP"/>
    <property type="match status" value="1"/>
</dbReference>
<evidence type="ECO:0000256" key="1">
    <source>
        <dbReference type="ARBA" id="ARBA00022500"/>
    </source>
</evidence>
<dbReference type="PROSITE" id="PS50111">
    <property type="entry name" value="CHEMOTAXIS_TRANSDUC_2"/>
    <property type="match status" value="1"/>
</dbReference>
<dbReference type="PANTHER" id="PTHR43531:SF11">
    <property type="entry name" value="METHYL-ACCEPTING CHEMOTAXIS PROTEIN 3"/>
    <property type="match status" value="1"/>
</dbReference>
<dbReference type="AlphaFoldDB" id="A0A3P7SAY8"/>
<dbReference type="InterPro" id="IPR024478">
    <property type="entry name" value="HlyB_4HB_MCP"/>
</dbReference>
<evidence type="ECO:0000256" key="4">
    <source>
        <dbReference type="SAM" id="MobiDB-lite"/>
    </source>
</evidence>
<keyword evidence="5" id="KW-0472">Membrane</keyword>
<keyword evidence="9" id="KW-1185">Reference proteome</keyword>
<feature type="region of interest" description="Disordered" evidence="4">
    <location>
        <begin position="392"/>
        <end position="411"/>
    </location>
</feature>
<feature type="transmembrane region" description="Helical" evidence="5">
    <location>
        <begin position="309"/>
        <end position="330"/>
    </location>
</feature>
<dbReference type="GO" id="GO:0005886">
    <property type="term" value="C:plasma membrane"/>
    <property type="evidence" value="ECO:0007669"/>
    <property type="project" value="TreeGrafter"/>
</dbReference>
<dbReference type="EMBL" id="LR130778">
    <property type="protein sequence ID" value="VDN48999.1"/>
    <property type="molecule type" value="Genomic_DNA"/>
</dbReference>
<dbReference type="GO" id="GO:0004888">
    <property type="term" value="F:transmembrane signaling receptor activity"/>
    <property type="evidence" value="ECO:0007669"/>
    <property type="project" value="InterPro"/>
</dbReference>
<dbReference type="InterPro" id="IPR025991">
    <property type="entry name" value="Chemoreceptor_zinc-bind_dom"/>
</dbReference>
<dbReference type="Pfam" id="PF12729">
    <property type="entry name" value="4HB_MCP_1"/>
    <property type="match status" value="1"/>
</dbReference>
<dbReference type="GO" id="GO:0007165">
    <property type="term" value="P:signal transduction"/>
    <property type="evidence" value="ECO:0007669"/>
    <property type="project" value="UniProtKB-KW"/>
</dbReference>
<dbReference type="CDD" id="cd11386">
    <property type="entry name" value="MCP_signal"/>
    <property type="match status" value="1"/>
</dbReference>
<dbReference type="RefSeq" id="WP_125138049.1">
    <property type="nucleotide sequence ID" value="NZ_LR130778.1"/>
</dbReference>
<dbReference type="InterPro" id="IPR051310">
    <property type="entry name" value="MCP_chemotaxis"/>
</dbReference>
<dbReference type="GO" id="GO:0006935">
    <property type="term" value="P:chemotaxis"/>
    <property type="evidence" value="ECO:0007669"/>
    <property type="project" value="UniProtKB-KW"/>
</dbReference>
<evidence type="ECO:0000256" key="3">
    <source>
        <dbReference type="PROSITE-ProRule" id="PRU00284"/>
    </source>
</evidence>
<feature type="transmembrane region" description="Helical" evidence="5">
    <location>
        <begin position="12"/>
        <end position="35"/>
    </location>
</feature>
<evidence type="ECO:0000259" key="7">
    <source>
        <dbReference type="PROSITE" id="PS50885"/>
    </source>
</evidence>
<feature type="region of interest" description="Disordered" evidence="4">
    <location>
        <begin position="656"/>
        <end position="682"/>
    </location>
</feature>
<comment type="similarity">
    <text evidence="2">Belongs to the methyl-accepting chemotaxis (MCP) protein family.</text>
</comment>
<dbReference type="InterPro" id="IPR003660">
    <property type="entry name" value="HAMP_dom"/>
</dbReference>
<dbReference type="CDD" id="cd06225">
    <property type="entry name" value="HAMP"/>
    <property type="match status" value="1"/>
</dbReference>
<dbReference type="KEGG" id="cbar:PATL70BA_3081"/>
<organism evidence="8 9">
    <name type="scientific">Petrocella atlantisensis</name>
    <dbReference type="NCBI Taxonomy" id="2173034"/>
    <lineage>
        <taxon>Bacteria</taxon>
        <taxon>Bacillati</taxon>
        <taxon>Bacillota</taxon>
        <taxon>Clostridia</taxon>
        <taxon>Lachnospirales</taxon>
        <taxon>Vallitaleaceae</taxon>
        <taxon>Petrocella</taxon>
    </lineage>
</organism>
<name>A0A3P7SAY8_9FIRM</name>
<keyword evidence="3" id="KW-0807">Transducer</keyword>
<sequence length="682" mass="74696">MKWYYNLKIGVKLIIGFVLVAVIAGAIGVVGYIGLNEVGVVRLPSVQYLLEIEKSYIEIQAHENNLLNPKLTYEEKQKNYQEIEMSKANFNKYWDLFLELPMTEEEEAKWAHIETGYATWLEGHERFMTLSNQIDSLGIDNPQEVSKEIALRQRDHMNWIWMLSESIEKTVGFEGGLEADECALGHWLGSYDTRSGELSSLMEEIQIPHQKVHESGKTINAIITGAAEDKQAQARNIYDTVTVVNMEATLDVLARMSELVGTSDRLFDEMLVLAMGENETNAGNLMVNLEEMVALNVTIAHDAVVKSNMMIIMFTFIGVAISILLGWFISNIIKKPINKMVIAAKRIADGDLDVDIQVESKDEIGILAGTFLRMTNNINEVMTNINSASEQVASGSRQVSDSSMSLSQGATEQASSVEELTASIEEIAAQTRQNAANAEKAKEISSSAQKYAEKGNAQMAGMVKAMEGINDSSNNISKIIKVIDDIAFQTNILALNAAVEAARAGQHGKGFAVVAEEVRNLAARSANAAKETTAMIEGSIKEVEGGTKLANETAEALNMIVEGVSKSAELVGEIAVASNEQALGVEQINQGIMQISDVVQTTSATAEETAAASEELSGQADMLKSQVANFKLKHTKAKYNQDHEEVHPDVLKMLEDMKHNEGSGPKRQSKKISLSDTDFDKY</sequence>
<dbReference type="OrthoDB" id="9814363at2"/>
<dbReference type="Gene3D" id="1.10.287.950">
    <property type="entry name" value="Methyl-accepting chemotaxis protein"/>
    <property type="match status" value="1"/>
</dbReference>
<evidence type="ECO:0000313" key="8">
    <source>
        <dbReference type="EMBL" id="VDN48999.1"/>
    </source>
</evidence>
<evidence type="ECO:0000256" key="5">
    <source>
        <dbReference type="SAM" id="Phobius"/>
    </source>
</evidence>
<dbReference type="PRINTS" id="PR00260">
    <property type="entry name" value="CHEMTRNSDUCR"/>
</dbReference>
<dbReference type="InterPro" id="IPR004089">
    <property type="entry name" value="MCPsignal_dom"/>
</dbReference>
<dbReference type="Proteomes" id="UP000279029">
    <property type="component" value="Chromosome"/>
</dbReference>
<dbReference type="Pfam" id="PF00015">
    <property type="entry name" value="MCPsignal"/>
    <property type="match status" value="1"/>
</dbReference>
<accession>A0A3P7SAY8</accession>
<dbReference type="SUPFAM" id="SSF58104">
    <property type="entry name" value="Methyl-accepting chemotaxis protein (MCP) signaling domain"/>
    <property type="match status" value="1"/>
</dbReference>
<dbReference type="Pfam" id="PF00672">
    <property type="entry name" value="HAMP"/>
    <property type="match status" value="1"/>
</dbReference>
<feature type="domain" description="HAMP" evidence="7">
    <location>
        <begin position="331"/>
        <end position="383"/>
    </location>
</feature>
<proteinExistence type="inferred from homology"/>
<dbReference type="PROSITE" id="PS50885">
    <property type="entry name" value="HAMP"/>
    <property type="match status" value="1"/>
</dbReference>
<reference evidence="8 9" key="1">
    <citation type="submission" date="2018-09" db="EMBL/GenBank/DDBJ databases">
        <authorList>
            <person name="Postec A."/>
        </authorList>
    </citation>
    <scope>NUCLEOTIDE SEQUENCE [LARGE SCALE GENOMIC DNA]</scope>
    <source>
        <strain evidence="8">70B-A</strain>
    </source>
</reference>
<dbReference type="FunFam" id="1.10.287.950:FF:000001">
    <property type="entry name" value="Methyl-accepting chemotaxis sensory transducer"/>
    <property type="match status" value="1"/>
</dbReference>
<dbReference type="InterPro" id="IPR004090">
    <property type="entry name" value="Chemotax_Me-accpt_rcpt"/>
</dbReference>
<keyword evidence="5" id="KW-1133">Transmembrane helix</keyword>
<dbReference type="SMART" id="SM00283">
    <property type="entry name" value="MA"/>
    <property type="match status" value="1"/>
</dbReference>
<evidence type="ECO:0000313" key="9">
    <source>
        <dbReference type="Proteomes" id="UP000279029"/>
    </source>
</evidence>